<dbReference type="KEGG" id="cmiu:B1H56_13215"/>
<dbReference type="PATRIC" id="fig|626937.4.peg.55"/>
<sequence length="79" mass="9089">MNEKDFSNVRNEIKSYIAASGWSLVDIVAEMNKKRAENEKTTPQNISNKLTRGTIKYSEVKEIAKIIGFRIEWKPEATE</sequence>
<proteinExistence type="predicted"/>
<dbReference type="Proteomes" id="UP000070366">
    <property type="component" value="Unassembled WGS sequence"/>
</dbReference>
<evidence type="ECO:0000313" key="2">
    <source>
        <dbReference type="Proteomes" id="UP000070366"/>
    </source>
</evidence>
<comment type="caution">
    <text evidence="1">The sequence shown here is derived from an EMBL/GenBank/DDBJ whole genome shotgun (WGS) entry which is preliminary data.</text>
</comment>
<organism evidence="1 2">
    <name type="scientific">Christensenella minuta</name>
    <dbReference type="NCBI Taxonomy" id="626937"/>
    <lineage>
        <taxon>Bacteria</taxon>
        <taxon>Bacillati</taxon>
        <taxon>Bacillota</taxon>
        <taxon>Clostridia</taxon>
        <taxon>Christensenellales</taxon>
        <taxon>Christensenellaceae</taxon>
        <taxon>Christensenella</taxon>
    </lineage>
</organism>
<evidence type="ECO:0000313" key="1">
    <source>
        <dbReference type="EMBL" id="KXK67131.1"/>
    </source>
</evidence>
<dbReference type="EMBL" id="LSZW01000002">
    <property type="protein sequence ID" value="KXK67131.1"/>
    <property type="molecule type" value="Genomic_DNA"/>
</dbReference>
<keyword evidence="2" id="KW-1185">Reference proteome</keyword>
<dbReference type="STRING" id="626937.HMPREF3293_00055"/>
<evidence type="ECO:0008006" key="3">
    <source>
        <dbReference type="Google" id="ProtNLM"/>
    </source>
</evidence>
<dbReference type="RefSeq" id="WP_066523325.1">
    <property type="nucleotide sequence ID" value="NZ_CABMOF010000016.1"/>
</dbReference>
<accession>A0A136Q8Y1</accession>
<protein>
    <recommendedName>
        <fullName evidence="3">LLM class flavin-dependent oxidoreductase</fullName>
    </recommendedName>
</protein>
<reference evidence="1 2" key="1">
    <citation type="submission" date="2016-02" db="EMBL/GenBank/DDBJ databases">
        <authorList>
            <person name="Wen L."/>
            <person name="He K."/>
            <person name="Yang H."/>
        </authorList>
    </citation>
    <scope>NUCLEOTIDE SEQUENCE [LARGE SCALE GENOMIC DNA]</scope>
    <source>
        <strain evidence="1 2">DSM 22607</strain>
    </source>
</reference>
<dbReference type="AlphaFoldDB" id="A0A136Q8Y1"/>
<name>A0A136Q8Y1_9FIRM</name>
<dbReference type="OrthoDB" id="1685153at2"/>
<gene>
    <name evidence="1" type="ORF">HMPREF3293_00055</name>
</gene>